<name>A0ABQ9D728_9PASS</name>
<dbReference type="InterPro" id="IPR026854">
    <property type="entry name" value="VPS13_N"/>
</dbReference>
<keyword evidence="1" id="KW-0813">Transport</keyword>
<protein>
    <submittedName>
        <fullName evidence="4">Vacuolar protein sorting-associated protein 13B-like protein</fullName>
    </submittedName>
</protein>
<dbReference type="PANTHER" id="PTHR12517:SF0">
    <property type="entry name" value="INTERMEMBRANE LIPID TRANSFER PROTEIN VPS13B"/>
    <property type="match status" value="1"/>
</dbReference>
<organism evidence="4 5">
    <name type="scientific">Willisornis vidua</name>
    <name type="common">Xingu scale-backed antbird</name>
    <dbReference type="NCBI Taxonomy" id="1566151"/>
    <lineage>
        <taxon>Eukaryota</taxon>
        <taxon>Metazoa</taxon>
        <taxon>Chordata</taxon>
        <taxon>Craniata</taxon>
        <taxon>Vertebrata</taxon>
        <taxon>Euteleostomi</taxon>
        <taxon>Archelosauria</taxon>
        <taxon>Archosauria</taxon>
        <taxon>Dinosauria</taxon>
        <taxon>Saurischia</taxon>
        <taxon>Theropoda</taxon>
        <taxon>Coelurosauria</taxon>
        <taxon>Aves</taxon>
        <taxon>Neognathae</taxon>
        <taxon>Neoaves</taxon>
        <taxon>Telluraves</taxon>
        <taxon>Australaves</taxon>
        <taxon>Passeriformes</taxon>
        <taxon>Thamnophilidae</taxon>
        <taxon>Willisornis</taxon>
    </lineage>
</organism>
<dbReference type="EMBL" id="WHWB01034150">
    <property type="protein sequence ID" value="KAJ7413253.1"/>
    <property type="molecule type" value="Genomic_DNA"/>
</dbReference>
<keyword evidence="5" id="KW-1185">Reference proteome</keyword>
<evidence type="ECO:0000256" key="2">
    <source>
        <dbReference type="SAM" id="MobiDB-lite"/>
    </source>
</evidence>
<dbReference type="PANTHER" id="PTHR12517">
    <property type="entry name" value="VACUOLAR PROTEIN SORTING-ASSOCIATED PROTEIN 13B"/>
    <property type="match status" value="1"/>
</dbReference>
<evidence type="ECO:0000256" key="1">
    <source>
        <dbReference type="ARBA" id="ARBA00022448"/>
    </source>
</evidence>
<feature type="compositionally biased region" description="Low complexity" evidence="2">
    <location>
        <begin position="129"/>
        <end position="142"/>
    </location>
</feature>
<dbReference type="InterPro" id="IPR039782">
    <property type="entry name" value="VPS13B"/>
</dbReference>
<dbReference type="Pfam" id="PF12624">
    <property type="entry name" value="VPS13_N"/>
    <property type="match status" value="1"/>
</dbReference>
<feature type="region of interest" description="Disordered" evidence="2">
    <location>
        <begin position="123"/>
        <end position="160"/>
    </location>
</feature>
<evidence type="ECO:0000313" key="4">
    <source>
        <dbReference type="EMBL" id="KAJ7413253.1"/>
    </source>
</evidence>
<evidence type="ECO:0000313" key="5">
    <source>
        <dbReference type="Proteomes" id="UP001145742"/>
    </source>
</evidence>
<feature type="domain" description="Chorein N-terminal" evidence="3">
    <location>
        <begin position="24"/>
        <end position="500"/>
    </location>
</feature>
<feature type="region of interest" description="Disordered" evidence="2">
    <location>
        <begin position="383"/>
        <end position="402"/>
    </location>
</feature>
<proteinExistence type="predicted"/>
<evidence type="ECO:0000259" key="3">
    <source>
        <dbReference type="Pfam" id="PF12624"/>
    </source>
</evidence>
<reference evidence="4" key="1">
    <citation type="submission" date="2019-10" db="EMBL/GenBank/DDBJ databases">
        <authorList>
            <person name="Soares A.E.R."/>
            <person name="Aleixo A."/>
            <person name="Schneider P."/>
            <person name="Miyaki C.Y."/>
            <person name="Schneider M.P."/>
            <person name="Mello C."/>
            <person name="Vasconcelos A.T.R."/>
        </authorList>
    </citation>
    <scope>NUCLEOTIDE SEQUENCE</scope>
    <source>
        <tissue evidence="4">Muscle</tissue>
    </source>
</reference>
<sequence>MCGGCPAPGRLFGAWPVIQISSRMLESYVTPILMSYVNRYIKNLKPSDLQLSLWGGDVVLSKLELKLDVLEQELKLPFTFLSGHIHELRIHVPWTKLGSEPVVITINTMECILKLKDGAQQEDHESCGSSSTNRSTTESTKSAVKPRRVQQSTSPDPDLPPGYVQSLIRRVVNNVNIVINNLILKYVEDDIVLSVNITSAECYTVDEFWDRAFMDISDLVLRKMINFSDCTVCLDKRNASGKIEFYQEPLLYKCSFRTRLHFTYDNLNSKMPSIIKIHTLVESLKLSISDQQLPMFIRIMQLGIALYYGEIGNFKDGESEDLICHTKDMLGNITGTEDETSSVMQYPTQYISQDPYLHQDDDQQQGWVSWAWSFVPAIVSYDDEENDSGGTDDGSVLHQQKSQSLKDPVISVGFYCTKATVTFKLTEMQPESSYYSPQKVKSKEVLCWEQEGTTVEVLMKGELFFDCQIGFVGCQAMCLKGIMGIKDFEENMNRSDEETYTEIAGMQRFGAFYMDYLYTMESTSGKVSGNQQDLSSVKGEDFGNIQEMSTKSLIVGPLTLRLDSSAVHRIMKMIVCALEHEYEPYSRAKPGLLPLHIHQCTELNQTKSSALEDVVDGNRTMPSSEEIASLEEYIPTRLTTFTVLKCTVIIPVAEFNLLDHLLPIIMGEKNLSGVLNASSFHPLRPLPSIRILVDKVNLEHSVPMYAEQLVHVVSSLGQPSDNLLHYCYSHCYLKIFGFQAALTSLDGKGLYCIPVPVIPSFSTAVYGKLIKFPKYWTKRAHVPLIECIFELPNLTIQATRAQTLLLQTIYQSWCHPVGNVSSVVVNEALLNEVFQTSGIYETLLLSFNIHTNVSFKKSRPQLNFVVQNYSFLSIFRFVTIVKNVSHPSMPGHTVLHASQDLNRIFVRVLNSVRSDAAFAAVAFGEKTGLQKKKLQTL</sequence>
<dbReference type="Proteomes" id="UP001145742">
    <property type="component" value="Unassembled WGS sequence"/>
</dbReference>
<accession>A0ABQ9D728</accession>
<gene>
    <name evidence="4" type="ORF">WISP_91735</name>
</gene>
<comment type="caution">
    <text evidence="4">The sequence shown here is derived from an EMBL/GenBank/DDBJ whole genome shotgun (WGS) entry which is preliminary data.</text>
</comment>